<proteinExistence type="predicted"/>
<protein>
    <submittedName>
        <fullName evidence="1">Uncharacterized protein</fullName>
    </submittedName>
</protein>
<sequence length="87" mass="10061">MTNGIHDKEQQWAFFGHAKELAIPIVFIDLKRDLVQCRETRMIYAFNLATGRVTQAGQVCGELIDEERSVPWPSKLMVRHKVDHLIL</sequence>
<organism evidence="1 2">
    <name type="scientific">Caerostris extrusa</name>
    <name type="common">Bark spider</name>
    <name type="synonym">Caerostris bankana</name>
    <dbReference type="NCBI Taxonomy" id="172846"/>
    <lineage>
        <taxon>Eukaryota</taxon>
        <taxon>Metazoa</taxon>
        <taxon>Ecdysozoa</taxon>
        <taxon>Arthropoda</taxon>
        <taxon>Chelicerata</taxon>
        <taxon>Arachnida</taxon>
        <taxon>Araneae</taxon>
        <taxon>Araneomorphae</taxon>
        <taxon>Entelegynae</taxon>
        <taxon>Araneoidea</taxon>
        <taxon>Araneidae</taxon>
        <taxon>Caerostris</taxon>
    </lineage>
</organism>
<reference evidence="1 2" key="1">
    <citation type="submission" date="2021-06" db="EMBL/GenBank/DDBJ databases">
        <title>Caerostris extrusa draft genome.</title>
        <authorList>
            <person name="Kono N."/>
            <person name="Arakawa K."/>
        </authorList>
    </citation>
    <scope>NUCLEOTIDE SEQUENCE [LARGE SCALE GENOMIC DNA]</scope>
</reference>
<dbReference type="EMBL" id="BPLR01011271">
    <property type="protein sequence ID" value="GIY45410.1"/>
    <property type="molecule type" value="Genomic_DNA"/>
</dbReference>
<dbReference type="AlphaFoldDB" id="A0AAV4TKT1"/>
<gene>
    <name evidence="1" type="ORF">CEXT_787001</name>
</gene>
<dbReference type="Proteomes" id="UP001054945">
    <property type="component" value="Unassembled WGS sequence"/>
</dbReference>
<keyword evidence="2" id="KW-1185">Reference proteome</keyword>
<name>A0AAV4TKT1_CAEEX</name>
<evidence type="ECO:0000313" key="2">
    <source>
        <dbReference type="Proteomes" id="UP001054945"/>
    </source>
</evidence>
<accession>A0AAV4TKT1</accession>
<evidence type="ECO:0000313" key="1">
    <source>
        <dbReference type="EMBL" id="GIY45410.1"/>
    </source>
</evidence>
<comment type="caution">
    <text evidence="1">The sequence shown here is derived from an EMBL/GenBank/DDBJ whole genome shotgun (WGS) entry which is preliminary data.</text>
</comment>